<reference evidence="2 3" key="1">
    <citation type="submission" date="2012-06" db="EMBL/GenBank/DDBJ databases">
        <title>Finished chromosome of genome of Cylindrospermum stagnale PCC 7417.</title>
        <authorList>
            <consortium name="US DOE Joint Genome Institute"/>
            <person name="Gugger M."/>
            <person name="Coursin T."/>
            <person name="Rippka R."/>
            <person name="Tandeau De Marsac N."/>
            <person name="Huntemann M."/>
            <person name="Wei C.-L."/>
            <person name="Han J."/>
            <person name="Detter J.C."/>
            <person name="Han C."/>
            <person name="Tapia R."/>
            <person name="Chen A."/>
            <person name="Kyrpides N."/>
            <person name="Mavromatis K."/>
            <person name="Markowitz V."/>
            <person name="Szeto E."/>
            <person name="Ivanova N."/>
            <person name="Pagani I."/>
            <person name="Pati A."/>
            <person name="Goodwin L."/>
            <person name="Nordberg H.P."/>
            <person name="Cantor M.N."/>
            <person name="Hua S.X."/>
            <person name="Woyke T."/>
            <person name="Kerfeld C.A."/>
        </authorList>
    </citation>
    <scope>NUCLEOTIDE SEQUENCE [LARGE SCALE GENOMIC DNA]</scope>
    <source>
        <strain evidence="2 3">PCC 7417</strain>
    </source>
</reference>
<dbReference type="EMBL" id="CP003642">
    <property type="protein sequence ID" value="AFZ23568.1"/>
    <property type="molecule type" value="Genomic_DNA"/>
</dbReference>
<dbReference type="InterPro" id="IPR031807">
    <property type="entry name" value="HicB-like"/>
</dbReference>
<evidence type="ECO:0000313" key="3">
    <source>
        <dbReference type="Proteomes" id="UP000010475"/>
    </source>
</evidence>
<dbReference type="Proteomes" id="UP000010475">
    <property type="component" value="Chromosome"/>
</dbReference>
<dbReference type="AlphaFoldDB" id="K9WTQ5"/>
<dbReference type="Pfam" id="PF15919">
    <property type="entry name" value="HicB_lk_antitox"/>
    <property type="match status" value="1"/>
</dbReference>
<proteinExistence type="predicted"/>
<keyword evidence="3" id="KW-1185">Reference proteome</keyword>
<dbReference type="KEGG" id="csg:Cylst_1275"/>
<dbReference type="OrthoDB" id="5419659at2"/>
<dbReference type="RefSeq" id="WP_015206824.1">
    <property type="nucleotide sequence ID" value="NC_019757.1"/>
</dbReference>
<organism evidence="2 3">
    <name type="scientific">Cylindrospermum stagnale PCC 7417</name>
    <dbReference type="NCBI Taxonomy" id="56107"/>
    <lineage>
        <taxon>Bacteria</taxon>
        <taxon>Bacillati</taxon>
        <taxon>Cyanobacteriota</taxon>
        <taxon>Cyanophyceae</taxon>
        <taxon>Nostocales</taxon>
        <taxon>Nostocaceae</taxon>
        <taxon>Cylindrospermum</taxon>
    </lineage>
</organism>
<dbReference type="PANTHER" id="PTHR34504">
    <property type="entry name" value="ANTITOXIN HICB"/>
    <property type="match status" value="1"/>
</dbReference>
<feature type="domain" description="HicB-like antitoxin of toxin-antitoxin system" evidence="1">
    <location>
        <begin position="3"/>
        <end position="54"/>
    </location>
</feature>
<dbReference type="STRING" id="56107.Cylst_1275"/>
<dbReference type="Gene3D" id="3.30.160.250">
    <property type="match status" value="1"/>
</dbReference>
<accession>K9WTQ5</accession>
<sequence length="64" mass="7422">MRYKVNLHKTAKGYAIWCPALPGCWTQGATEEEALENIKYAIKAYLDTVDEMTKIAEFYYVDVR</sequence>
<evidence type="ECO:0000313" key="2">
    <source>
        <dbReference type="EMBL" id="AFZ23568.1"/>
    </source>
</evidence>
<name>K9WTQ5_9NOST</name>
<gene>
    <name evidence="2" type="ORF">Cylst_1275</name>
</gene>
<evidence type="ECO:0000259" key="1">
    <source>
        <dbReference type="Pfam" id="PF15919"/>
    </source>
</evidence>
<protein>
    <recommendedName>
        <fullName evidence="1">HicB-like antitoxin of toxin-antitoxin system domain-containing protein</fullName>
    </recommendedName>
</protein>
<dbReference type="InterPro" id="IPR051404">
    <property type="entry name" value="TA_system_antitoxin"/>
</dbReference>
<dbReference type="eggNOG" id="COG1598">
    <property type="taxonomic scope" value="Bacteria"/>
</dbReference>
<dbReference type="SUPFAM" id="SSF143100">
    <property type="entry name" value="TTHA1013/TTHA0281-like"/>
    <property type="match status" value="1"/>
</dbReference>
<dbReference type="HOGENOM" id="CLU_114047_2_1_3"/>
<dbReference type="PANTHER" id="PTHR34504:SF2">
    <property type="entry name" value="UPF0150 PROTEIN SSL0259"/>
    <property type="match status" value="1"/>
</dbReference>
<dbReference type="InterPro" id="IPR035069">
    <property type="entry name" value="TTHA1013/TTHA0281-like"/>
</dbReference>